<organism evidence="1 2">
    <name type="scientific">Araneus ventricosus</name>
    <name type="common">Orbweaver spider</name>
    <name type="synonym">Epeira ventricosa</name>
    <dbReference type="NCBI Taxonomy" id="182803"/>
    <lineage>
        <taxon>Eukaryota</taxon>
        <taxon>Metazoa</taxon>
        <taxon>Ecdysozoa</taxon>
        <taxon>Arthropoda</taxon>
        <taxon>Chelicerata</taxon>
        <taxon>Arachnida</taxon>
        <taxon>Araneae</taxon>
        <taxon>Araneomorphae</taxon>
        <taxon>Entelegynae</taxon>
        <taxon>Araneoidea</taxon>
        <taxon>Araneidae</taxon>
        <taxon>Araneus</taxon>
    </lineage>
</organism>
<dbReference type="EMBL" id="BGPR01031699">
    <property type="protein sequence ID" value="GBO04902.1"/>
    <property type="molecule type" value="Genomic_DNA"/>
</dbReference>
<evidence type="ECO:0000313" key="2">
    <source>
        <dbReference type="Proteomes" id="UP000499080"/>
    </source>
</evidence>
<name>A0A4Y2TX25_ARAVE</name>
<sequence length="89" mass="10283">MTRTTPELAPLSPKDIWPPTFLNAFNAQQEPRACDLVILNLGRMTRMTLELALPLQTSASHRREDVSSFTYDLRCRRPTYTGYHQCNWA</sequence>
<accession>A0A4Y2TX25</accession>
<dbReference type="Proteomes" id="UP000499080">
    <property type="component" value="Unassembled WGS sequence"/>
</dbReference>
<dbReference type="AlphaFoldDB" id="A0A4Y2TX25"/>
<evidence type="ECO:0000313" key="1">
    <source>
        <dbReference type="EMBL" id="GBO04902.1"/>
    </source>
</evidence>
<reference evidence="1 2" key="1">
    <citation type="journal article" date="2019" name="Sci. Rep.">
        <title>Orb-weaving spider Araneus ventricosus genome elucidates the spidroin gene catalogue.</title>
        <authorList>
            <person name="Kono N."/>
            <person name="Nakamura H."/>
            <person name="Ohtoshi R."/>
            <person name="Moran D.A.P."/>
            <person name="Shinohara A."/>
            <person name="Yoshida Y."/>
            <person name="Fujiwara M."/>
            <person name="Mori M."/>
            <person name="Tomita M."/>
            <person name="Arakawa K."/>
        </authorList>
    </citation>
    <scope>NUCLEOTIDE SEQUENCE [LARGE SCALE GENOMIC DNA]</scope>
</reference>
<protein>
    <submittedName>
        <fullName evidence="1">Uncharacterized protein</fullName>
    </submittedName>
</protein>
<keyword evidence="2" id="KW-1185">Reference proteome</keyword>
<proteinExistence type="predicted"/>
<comment type="caution">
    <text evidence="1">The sequence shown here is derived from an EMBL/GenBank/DDBJ whole genome shotgun (WGS) entry which is preliminary data.</text>
</comment>
<gene>
    <name evidence="1" type="ORF">AVEN_88318_1</name>
</gene>